<dbReference type="InterPro" id="IPR023214">
    <property type="entry name" value="HAD_sf"/>
</dbReference>
<dbReference type="PANTHER" id="PTHR10000">
    <property type="entry name" value="PHOSPHOSERINE PHOSPHATASE"/>
    <property type="match status" value="1"/>
</dbReference>
<dbReference type="RefSeq" id="WP_150310658.1">
    <property type="nucleotide sequence ID" value="NZ_VMSO01000006.1"/>
</dbReference>
<dbReference type="Proteomes" id="UP000322025">
    <property type="component" value="Unassembled WGS sequence"/>
</dbReference>
<keyword evidence="2" id="KW-1185">Reference proteome</keyword>
<evidence type="ECO:0000313" key="2">
    <source>
        <dbReference type="Proteomes" id="UP000322025"/>
    </source>
</evidence>
<dbReference type="Gene3D" id="3.40.50.1000">
    <property type="entry name" value="HAD superfamily/HAD-like"/>
    <property type="match status" value="1"/>
</dbReference>
<sequence>MEKSALFFDIDGTLLSEKTREIPESAIRALHMANKAGHLLFINTGRTICSVPTEIRRLPFDGFLCGCGTHLFFHDEELLAHSLTKELGRAVIDKLFECNLGGIAEGPEDVYFPSRISRFDKLESSRRYFREKGMGIECPIERDDFIYDKLFIYADGQSDLKSFLDFIEGQDMEALDRGGNAYEVVQKGYSKATACEFMLDRLGMTKEQAYVFGDSSNDLAMFEFAIHAIAMGEHDPVLDPYTEFVTKEVEDDGIAYAMERYGLI</sequence>
<dbReference type="SUPFAM" id="SSF56784">
    <property type="entry name" value="HAD-like"/>
    <property type="match status" value="1"/>
</dbReference>
<dbReference type="PANTHER" id="PTHR10000:SF25">
    <property type="entry name" value="PHOSPHATASE YKRA-RELATED"/>
    <property type="match status" value="1"/>
</dbReference>
<dbReference type="AlphaFoldDB" id="A0A5M9I1X1"/>
<dbReference type="GO" id="GO:0000287">
    <property type="term" value="F:magnesium ion binding"/>
    <property type="evidence" value="ECO:0007669"/>
    <property type="project" value="TreeGrafter"/>
</dbReference>
<dbReference type="InterPro" id="IPR036412">
    <property type="entry name" value="HAD-like_sf"/>
</dbReference>
<organism evidence="1 2">
    <name type="scientific">Mediterraneibacter catenae</name>
    <dbReference type="NCBI Taxonomy" id="2594882"/>
    <lineage>
        <taxon>Bacteria</taxon>
        <taxon>Bacillati</taxon>
        <taxon>Bacillota</taxon>
        <taxon>Clostridia</taxon>
        <taxon>Lachnospirales</taxon>
        <taxon>Lachnospiraceae</taxon>
        <taxon>Mediterraneibacter</taxon>
    </lineage>
</organism>
<gene>
    <name evidence="1" type="ORF">FNY66_06595</name>
</gene>
<name>A0A5M9I1X1_9FIRM</name>
<accession>A0A5M9I1X1</accession>
<proteinExistence type="predicted"/>
<dbReference type="PROSITE" id="PS01228">
    <property type="entry name" value="COF_1"/>
    <property type="match status" value="1"/>
</dbReference>
<dbReference type="InterPro" id="IPR006379">
    <property type="entry name" value="HAD-SF_hydro_IIB"/>
</dbReference>
<dbReference type="Pfam" id="PF08282">
    <property type="entry name" value="Hydrolase_3"/>
    <property type="match status" value="1"/>
</dbReference>
<evidence type="ECO:0000313" key="1">
    <source>
        <dbReference type="EMBL" id="KAA8501816.1"/>
    </source>
</evidence>
<comment type="caution">
    <text evidence="1">The sequence shown here is derived from an EMBL/GenBank/DDBJ whole genome shotgun (WGS) entry which is preliminary data.</text>
</comment>
<protein>
    <submittedName>
        <fullName evidence="1">HAD family phosphatase</fullName>
    </submittedName>
</protein>
<dbReference type="Gene3D" id="3.30.1240.10">
    <property type="match status" value="1"/>
</dbReference>
<dbReference type="GO" id="GO:0016791">
    <property type="term" value="F:phosphatase activity"/>
    <property type="evidence" value="ECO:0007669"/>
    <property type="project" value="TreeGrafter"/>
</dbReference>
<reference evidence="1" key="1">
    <citation type="submission" date="2019-07" db="EMBL/GenBank/DDBJ databases">
        <authorList>
            <person name="Wongkuna S."/>
            <person name="Scaria J."/>
        </authorList>
    </citation>
    <scope>NUCLEOTIDE SEQUENCE [LARGE SCALE GENOMIC DNA]</scope>
    <source>
        <strain evidence="1">SW178</strain>
    </source>
</reference>
<dbReference type="EMBL" id="VMSO01000006">
    <property type="protein sequence ID" value="KAA8501816.1"/>
    <property type="molecule type" value="Genomic_DNA"/>
</dbReference>
<dbReference type="NCBIfam" id="TIGR01484">
    <property type="entry name" value="HAD-SF-IIB"/>
    <property type="match status" value="1"/>
</dbReference>
<dbReference type="OrthoDB" id="9810101at2"/>
<dbReference type="GO" id="GO:0005829">
    <property type="term" value="C:cytosol"/>
    <property type="evidence" value="ECO:0007669"/>
    <property type="project" value="TreeGrafter"/>
</dbReference>